<feature type="transmembrane region" description="Helical" evidence="1">
    <location>
        <begin position="244"/>
        <end position="264"/>
    </location>
</feature>
<sequence>LQGECLQLLTGIPRYFYEREIGHMMNMCMLLDVDLCGNLVHRHYAKQGDELKSWIASMLEEGTLPLFLKLSGFTQVGQLHDARSLCETIVRRFCPRLFWNFDSWNAQRLDACGQGSKEKRDGQSFVKYEASELYNGRLAVRTAAFQIFLFWIVLLWALAVVPEFVQLVAWWELLVHLPCTDSCQNCEPRDLSSSEEDLILRSLPSCGRLNMGTFAILLLNTLLHCAIFVIGVMYLLIVRNIQDLVLNSLALTFLVTIDDLLFAACGRTSSKKLLDRKLRSSDPHVWDLSSRTGLSCITRGRVLCGMMLLVAGISFALQIRAVQERGDELQCMCEAKGGTCFAALALSHAVGQNGEE</sequence>
<protein>
    <submittedName>
        <fullName evidence="2">Uncharacterized protein</fullName>
    </submittedName>
</protein>
<keyword evidence="3" id="KW-1185">Reference proteome</keyword>
<dbReference type="EMBL" id="CAJNIZ010035546">
    <property type="protein sequence ID" value="CAE7560020.1"/>
    <property type="molecule type" value="Genomic_DNA"/>
</dbReference>
<keyword evidence="1" id="KW-0812">Transmembrane</keyword>
<gene>
    <name evidence="2" type="ORF">SPIL2461_LOCUS14956</name>
</gene>
<dbReference type="OrthoDB" id="10629974at2759"/>
<feature type="non-terminal residue" evidence="2">
    <location>
        <position position="356"/>
    </location>
</feature>
<dbReference type="AlphaFoldDB" id="A0A812U8C5"/>
<accession>A0A812U8C5</accession>
<evidence type="ECO:0000313" key="2">
    <source>
        <dbReference type="EMBL" id="CAE7560020.1"/>
    </source>
</evidence>
<evidence type="ECO:0000256" key="1">
    <source>
        <dbReference type="SAM" id="Phobius"/>
    </source>
</evidence>
<feature type="transmembrane region" description="Helical" evidence="1">
    <location>
        <begin position="147"/>
        <end position="171"/>
    </location>
</feature>
<dbReference type="Proteomes" id="UP000649617">
    <property type="component" value="Unassembled WGS sequence"/>
</dbReference>
<organism evidence="2 3">
    <name type="scientific">Symbiodinium pilosum</name>
    <name type="common">Dinoflagellate</name>
    <dbReference type="NCBI Taxonomy" id="2952"/>
    <lineage>
        <taxon>Eukaryota</taxon>
        <taxon>Sar</taxon>
        <taxon>Alveolata</taxon>
        <taxon>Dinophyceae</taxon>
        <taxon>Suessiales</taxon>
        <taxon>Symbiodiniaceae</taxon>
        <taxon>Symbiodinium</taxon>
    </lineage>
</organism>
<evidence type="ECO:0000313" key="3">
    <source>
        <dbReference type="Proteomes" id="UP000649617"/>
    </source>
</evidence>
<keyword evidence="1" id="KW-0472">Membrane</keyword>
<keyword evidence="1" id="KW-1133">Transmembrane helix</keyword>
<feature type="transmembrane region" description="Helical" evidence="1">
    <location>
        <begin position="214"/>
        <end position="237"/>
    </location>
</feature>
<reference evidence="2" key="1">
    <citation type="submission" date="2021-02" db="EMBL/GenBank/DDBJ databases">
        <authorList>
            <person name="Dougan E. K."/>
            <person name="Rhodes N."/>
            <person name="Thang M."/>
            <person name="Chan C."/>
        </authorList>
    </citation>
    <scope>NUCLEOTIDE SEQUENCE</scope>
</reference>
<name>A0A812U8C5_SYMPI</name>
<feature type="transmembrane region" description="Helical" evidence="1">
    <location>
        <begin position="300"/>
        <end position="319"/>
    </location>
</feature>
<comment type="caution">
    <text evidence="2">The sequence shown here is derived from an EMBL/GenBank/DDBJ whole genome shotgun (WGS) entry which is preliminary data.</text>
</comment>
<proteinExistence type="predicted"/>